<dbReference type="PANTHER" id="PTHR23272:SF190">
    <property type="entry name" value="ZINC FINGER, BED-TYPE-RELATED"/>
    <property type="match status" value="1"/>
</dbReference>
<proteinExistence type="predicted"/>
<dbReference type="Proteomes" id="UP001177003">
    <property type="component" value="Chromosome 4"/>
</dbReference>
<organism evidence="3 4">
    <name type="scientific">Lactuca saligna</name>
    <name type="common">Willowleaf lettuce</name>
    <dbReference type="NCBI Taxonomy" id="75948"/>
    <lineage>
        <taxon>Eukaryota</taxon>
        <taxon>Viridiplantae</taxon>
        <taxon>Streptophyta</taxon>
        <taxon>Embryophyta</taxon>
        <taxon>Tracheophyta</taxon>
        <taxon>Spermatophyta</taxon>
        <taxon>Magnoliopsida</taxon>
        <taxon>eudicotyledons</taxon>
        <taxon>Gunneridae</taxon>
        <taxon>Pentapetalae</taxon>
        <taxon>asterids</taxon>
        <taxon>campanulids</taxon>
        <taxon>Asterales</taxon>
        <taxon>Asteraceae</taxon>
        <taxon>Cichorioideae</taxon>
        <taxon>Cichorieae</taxon>
        <taxon>Lactucinae</taxon>
        <taxon>Lactuca</taxon>
    </lineage>
</organism>
<keyword evidence="4" id="KW-1185">Reference proteome</keyword>
<accession>A0AA36E436</accession>
<evidence type="ECO:0000313" key="4">
    <source>
        <dbReference type="Proteomes" id="UP001177003"/>
    </source>
</evidence>
<feature type="domain" description="HAT C-terminal dimerisation" evidence="2">
    <location>
        <begin position="19"/>
        <end position="83"/>
    </location>
</feature>
<dbReference type="PANTHER" id="PTHR23272">
    <property type="entry name" value="BED FINGER-RELATED"/>
    <property type="match status" value="1"/>
</dbReference>
<gene>
    <name evidence="3" type="ORF">LSALG_LOCUS21913</name>
</gene>
<dbReference type="InterPro" id="IPR008906">
    <property type="entry name" value="HATC_C_dom"/>
</dbReference>
<evidence type="ECO:0000256" key="1">
    <source>
        <dbReference type="SAM" id="MobiDB-lite"/>
    </source>
</evidence>
<reference evidence="3" key="1">
    <citation type="submission" date="2023-04" db="EMBL/GenBank/DDBJ databases">
        <authorList>
            <person name="Vijverberg K."/>
            <person name="Xiong W."/>
            <person name="Schranz E."/>
        </authorList>
    </citation>
    <scope>NUCLEOTIDE SEQUENCE</scope>
</reference>
<dbReference type="GO" id="GO:0046983">
    <property type="term" value="F:protein dimerization activity"/>
    <property type="evidence" value="ECO:0007669"/>
    <property type="project" value="InterPro"/>
</dbReference>
<sequence>MGVDFENLLSEDDGFEKTELDDYLVEKLLPNEKVLTLMWWKCNGSKFSILQKIARDVLAIPISTVASESAFSISGNKVKCKENQKLLIRRLHMMMMLKCGWTMDGPGISPKSNGEGIRFPASVRDGDEVMDSGTGTGIVNPSPSPTRCHP</sequence>
<name>A0AA36E436_LACSI</name>
<dbReference type="SUPFAM" id="SSF53098">
    <property type="entry name" value="Ribonuclease H-like"/>
    <property type="match status" value="1"/>
</dbReference>
<feature type="region of interest" description="Disordered" evidence="1">
    <location>
        <begin position="125"/>
        <end position="150"/>
    </location>
</feature>
<evidence type="ECO:0000313" key="3">
    <source>
        <dbReference type="EMBL" id="CAI9282266.1"/>
    </source>
</evidence>
<protein>
    <recommendedName>
        <fullName evidence="2">HAT C-terminal dimerisation domain-containing protein</fullName>
    </recommendedName>
</protein>
<evidence type="ECO:0000259" key="2">
    <source>
        <dbReference type="Pfam" id="PF05699"/>
    </source>
</evidence>
<dbReference type="InterPro" id="IPR012337">
    <property type="entry name" value="RNaseH-like_sf"/>
</dbReference>
<dbReference type="Pfam" id="PF05699">
    <property type="entry name" value="Dimer_Tnp_hAT"/>
    <property type="match status" value="1"/>
</dbReference>
<dbReference type="AlphaFoldDB" id="A0AA36E436"/>
<dbReference type="EMBL" id="OX465080">
    <property type="protein sequence ID" value="CAI9282266.1"/>
    <property type="molecule type" value="Genomic_DNA"/>
</dbReference>